<gene>
    <name evidence="10" type="ORF">TELCIR_15582</name>
</gene>
<comment type="catalytic activity">
    <reaction evidence="8">
        <text>a 1-O-(1Z-alkenyl)-sn-glycero-3-phosphocholine + H2O = a 2,3-saturated aldehyde + sn-glycerol 3-phosphocholine</text>
        <dbReference type="Rhea" id="RHEA:22544"/>
        <dbReference type="ChEBI" id="CHEBI:15377"/>
        <dbReference type="ChEBI" id="CHEBI:16870"/>
        <dbReference type="ChEBI" id="CHEBI:73359"/>
        <dbReference type="ChEBI" id="CHEBI:77287"/>
        <dbReference type="EC" id="3.3.2.2"/>
    </reaction>
</comment>
<dbReference type="Pfam" id="PF07947">
    <property type="entry name" value="YhhN"/>
    <property type="match status" value="1"/>
</dbReference>
<dbReference type="Proteomes" id="UP000230423">
    <property type="component" value="Unassembled WGS sequence"/>
</dbReference>
<dbReference type="PANTHER" id="PTHR31885">
    <property type="entry name" value="GH04784P"/>
    <property type="match status" value="1"/>
</dbReference>
<name>A0A2G9TZG4_TELCI</name>
<keyword evidence="5 9" id="KW-0472">Membrane</keyword>
<dbReference type="AlphaFoldDB" id="A0A2G9TZG4"/>
<comment type="catalytic activity">
    <reaction evidence="7">
        <text>a 1-O-(1Z-alkenyl)-sn-glycero-3-phosphoethanolamine + H2O = a 2,3-saturated aldehyde + sn-glycero-3-phosphoethanolamine</text>
        <dbReference type="Rhea" id="RHEA:16905"/>
        <dbReference type="ChEBI" id="CHEBI:15377"/>
        <dbReference type="ChEBI" id="CHEBI:73359"/>
        <dbReference type="ChEBI" id="CHEBI:77288"/>
        <dbReference type="ChEBI" id="CHEBI:143890"/>
        <dbReference type="EC" id="3.3.2.2"/>
    </reaction>
</comment>
<accession>A0A2G9TZG4</accession>
<evidence type="ECO:0000313" key="11">
    <source>
        <dbReference type="Proteomes" id="UP000230423"/>
    </source>
</evidence>
<evidence type="ECO:0000256" key="2">
    <source>
        <dbReference type="ARBA" id="ARBA00007375"/>
    </source>
</evidence>
<dbReference type="PANTHER" id="PTHR31885:SF6">
    <property type="entry name" value="GH04784P"/>
    <property type="match status" value="1"/>
</dbReference>
<feature type="transmembrane region" description="Helical" evidence="9">
    <location>
        <begin position="12"/>
        <end position="31"/>
    </location>
</feature>
<dbReference type="GO" id="GO:0047408">
    <property type="term" value="F:alkenylglycerophosphocholine hydrolase activity"/>
    <property type="evidence" value="ECO:0007669"/>
    <property type="project" value="UniProtKB-EC"/>
</dbReference>
<keyword evidence="11" id="KW-1185">Reference proteome</keyword>
<evidence type="ECO:0000256" key="3">
    <source>
        <dbReference type="ARBA" id="ARBA00022692"/>
    </source>
</evidence>
<keyword evidence="3 9" id="KW-0812">Transmembrane</keyword>
<organism evidence="10 11">
    <name type="scientific">Teladorsagia circumcincta</name>
    <name type="common">Brown stomach worm</name>
    <name type="synonym">Ostertagia circumcincta</name>
    <dbReference type="NCBI Taxonomy" id="45464"/>
    <lineage>
        <taxon>Eukaryota</taxon>
        <taxon>Metazoa</taxon>
        <taxon>Ecdysozoa</taxon>
        <taxon>Nematoda</taxon>
        <taxon>Chromadorea</taxon>
        <taxon>Rhabditida</taxon>
        <taxon>Rhabditina</taxon>
        <taxon>Rhabditomorpha</taxon>
        <taxon>Strongyloidea</taxon>
        <taxon>Trichostrongylidae</taxon>
        <taxon>Teladorsagia</taxon>
    </lineage>
</organism>
<sequence>MLNEHPFEVLILSMYSLILSSCLAITGSQYINRQRGDDEKGLLLRYMGFMMFFISDSVLVMHHTGYRLPWPEMVVLATYYTAQSQIRLWSTELSVAAGIFLFIMFWTCFADLLMSIPSLVLLLTAVLGTSCVCVVAAGSVCQYGLVNDDDSDQASYIRLIGTIAQIASSSLFVMNMFGERTENIQVLSRILFYAAQALLFLANERTF</sequence>
<comment type="similarity">
    <text evidence="2">Belongs to the TMEM86 family.</text>
</comment>
<feature type="transmembrane region" description="Helical" evidence="9">
    <location>
        <begin position="86"/>
        <end position="107"/>
    </location>
</feature>
<dbReference type="OrthoDB" id="5864807at2759"/>
<evidence type="ECO:0000313" key="10">
    <source>
        <dbReference type="EMBL" id="PIO62842.1"/>
    </source>
</evidence>
<evidence type="ECO:0000256" key="4">
    <source>
        <dbReference type="ARBA" id="ARBA00022989"/>
    </source>
</evidence>
<evidence type="ECO:0000256" key="5">
    <source>
        <dbReference type="ARBA" id="ARBA00023136"/>
    </source>
</evidence>
<dbReference type="GO" id="GO:0016020">
    <property type="term" value="C:membrane"/>
    <property type="evidence" value="ECO:0007669"/>
    <property type="project" value="UniProtKB-SubCell"/>
</dbReference>
<dbReference type="InterPro" id="IPR012506">
    <property type="entry name" value="TMEM86B-like"/>
</dbReference>
<evidence type="ECO:0000256" key="7">
    <source>
        <dbReference type="ARBA" id="ARBA00049458"/>
    </source>
</evidence>
<protein>
    <recommendedName>
        <fullName evidence="6">lysoplasmalogenase</fullName>
        <ecNumber evidence="6">3.3.2.2</ecNumber>
    </recommendedName>
</protein>
<comment type="subcellular location">
    <subcellularLocation>
        <location evidence="1">Membrane</location>
        <topology evidence="1">Multi-pass membrane protein</topology>
    </subcellularLocation>
</comment>
<evidence type="ECO:0000256" key="8">
    <source>
        <dbReference type="ARBA" id="ARBA00049560"/>
    </source>
</evidence>
<evidence type="ECO:0000256" key="1">
    <source>
        <dbReference type="ARBA" id="ARBA00004141"/>
    </source>
</evidence>
<feature type="transmembrane region" description="Helical" evidence="9">
    <location>
        <begin position="119"/>
        <end position="145"/>
    </location>
</feature>
<dbReference type="EMBL" id="KZ351595">
    <property type="protein sequence ID" value="PIO62842.1"/>
    <property type="molecule type" value="Genomic_DNA"/>
</dbReference>
<feature type="transmembrane region" description="Helical" evidence="9">
    <location>
        <begin position="43"/>
        <end position="66"/>
    </location>
</feature>
<feature type="transmembrane region" description="Helical" evidence="9">
    <location>
        <begin position="186"/>
        <end position="202"/>
    </location>
</feature>
<dbReference type="EC" id="3.3.2.2" evidence="6"/>
<evidence type="ECO:0000256" key="6">
    <source>
        <dbReference type="ARBA" id="ARBA00035673"/>
    </source>
</evidence>
<reference evidence="10 11" key="1">
    <citation type="submission" date="2015-09" db="EMBL/GenBank/DDBJ databases">
        <title>Draft genome of the parasitic nematode Teladorsagia circumcincta isolate WARC Sus (inbred).</title>
        <authorList>
            <person name="Mitreva M."/>
        </authorList>
    </citation>
    <scope>NUCLEOTIDE SEQUENCE [LARGE SCALE GENOMIC DNA]</scope>
    <source>
        <strain evidence="10 11">S</strain>
    </source>
</reference>
<feature type="transmembrane region" description="Helical" evidence="9">
    <location>
        <begin position="157"/>
        <end position="174"/>
    </location>
</feature>
<keyword evidence="4 9" id="KW-1133">Transmembrane helix</keyword>
<evidence type="ECO:0000256" key="9">
    <source>
        <dbReference type="SAM" id="Phobius"/>
    </source>
</evidence>
<proteinExistence type="inferred from homology"/>